<dbReference type="OrthoDB" id="9806189at2"/>
<protein>
    <submittedName>
        <fullName evidence="2">Quinol monooxygenase YgiN</fullName>
    </submittedName>
</protein>
<organism evidence="2 3">
    <name type="scientific">Dysgonomonas alginatilytica</name>
    <dbReference type="NCBI Taxonomy" id="1605892"/>
    <lineage>
        <taxon>Bacteria</taxon>
        <taxon>Pseudomonadati</taxon>
        <taxon>Bacteroidota</taxon>
        <taxon>Bacteroidia</taxon>
        <taxon>Bacteroidales</taxon>
        <taxon>Dysgonomonadaceae</taxon>
        <taxon>Dysgonomonas</taxon>
    </lineage>
</organism>
<feature type="domain" description="ABM" evidence="1">
    <location>
        <begin position="3"/>
        <end position="91"/>
    </location>
</feature>
<dbReference type="InterPro" id="IPR011008">
    <property type="entry name" value="Dimeric_a/b-barrel"/>
</dbReference>
<dbReference type="PANTHER" id="PTHR33336">
    <property type="entry name" value="QUINOL MONOOXYGENASE YGIN-RELATED"/>
    <property type="match status" value="1"/>
</dbReference>
<dbReference type="SUPFAM" id="SSF54909">
    <property type="entry name" value="Dimeric alpha+beta barrel"/>
    <property type="match status" value="1"/>
</dbReference>
<reference evidence="2 3" key="1">
    <citation type="submission" date="2018-03" db="EMBL/GenBank/DDBJ databases">
        <title>Genomic Encyclopedia of Archaeal and Bacterial Type Strains, Phase II (KMG-II): from individual species to whole genera.</title>
        <authorList>
            <person name="Goeker M."/>
        </authorList>
    </citation>
    <scope>NUCLEOTIDE SEQUENCE [LARGE SCALE GENOMIC DNA]</scope>
    <source>
        <strain evidence="2 3">DSM 100214</strain>
    </source>
</reference>
<keyword evidence="2" id="KW-0503">Monooxygenase</keyword>
<dbReference type="PROSITE" id="PS51725">
    <property type="entry name" value="ABM"/>
    <property type="match status" value="1"/>
</dbReference>
<keyword evidence="2" id="KW-0560">Oxidoreductase</keyword>
<comment type="caution">
    <text evidence="2">The sequence shown here is derived from an EMBL/GenBank/DDBJ whole genome shotgun (WGS) entry which is preliminary data.</text>
</comment>
<dbReference type="RefSeq" id="WP_110308991.1">
    <property type="nucleotide sequence ID" value="NZ_QICL01000001.1"/>
</dbReference>
<name>A0A2V3PVU1_9BACT</name>
<dbReference type="PANTHER" id="PTHR33336:SF15">
    <property type="entry name" value="ABM DOMAIN-CONTAINING PROTEIN"/>
    <property type="match status" value="1"/>
</dbReference>
<dbReference type="Gene3D" id="3.30.70.100">
    <property type="match status" value="1"/>
</dbReference>
<accession>A0A2V3PVU1</accession>
<dbReference type="InterPro" id="IPR050744">
    <property type="entry name" value="AI-2_Isomerase_LsrG"/>
</dbReference>
<evidence type="ECO:0000259" key="1">
    <source>
        <dbReference type="PROSITE" id="PS51725"/>
    </source>
</evidence>
<dbReference type="Pfam" id="PF03992">
    <property type="entry name" value="ABM"/>
    <property type="match status" value="1"/>
</dbReference>
<sequence length="92" mass="10608">MEKIIIAQFSVNPNHVDQFLSIASELVENTRKEEGCLFYTHYRAVENSNDFVFYEIYKNQSGVDFHLTSPHYNKAIGVITDLLDKEPAVKII</sequence>
<dbReference type="Proteomes" id="UP000247973">
    <property type="component" value="Unassembled WGS sequence"/>
</dbReference>
<gene>
    <name evidence="2" type="ORF">CLV62_101293</name>
</gene>
<dbReference type="EMBL" id="QICL01000001">
    <property type="protein sequence ID" value="PXV69026.1"/>
    <property type="molecule type" value="Genomic_DNA"/>
</dbReference>
<dbReference type="AlphaFoldDB" id="A0A2V3PVU1"/>
<evidence type="ECO:0000313" key="2">
    <source>
        <dbReference type="EMBL" id="PXV69026.1"/>
    </source>
</evidence>
<evidence type="ECO:0000313" key="3">
    <source>
        <dbReference type="Proteomes" id="UP000247973"/>
    </source>
</evidence>
<proteinExistence type="predicted"/>
<dbReference type="GO" id="GO:0004497">
    <property type="term" value="F:monooxygenase activity"/>
    <property type="evidence" value="ECO:0007669"/>
    <property type="project" value="UniProtKB-KW"/>
</dbReference>
<dbReference type="InterPro" id="IPR007138">
    <property type="entry name" value="ABM_dom"/>
</dbReference>
<keyword evidence="3" id="KW-1185">Reference proteome</keyword>